<gene>
    <name evidence="2" type="ORF">LtaPh_3518300</name>
</gene>
<evidence type="ECO:0000313" key="2">
    <source>
        <dbReference type="EMBL" id="GET92685.1"/>
    </source>
</evidence>
<protein>
    <submittedName>
        <fullName evidence="2">Uncharacterized protein</fullName>
    </submittedName>
</protein>
<organism evidence="2 3">
    <name type="scientific">Leishmania tarentolae</name>
    <name type="common">Sauroleishmania tarentolae</name>
    <dbReference type="NCBI Taxonomy" id="5689"/>
    <lineage>
        <taxon>Eukaryota</taxon>
        <taxon>Discoba</taxon>
        <taxon>Euglenozoa</taxon>
        <taxon>Kinetoplastea</taxon>
        <taxon>Metakinetoplastina</taxon>
        <taxon>Trypanosomatida</taxon>
        <taxon>Trypanosomatidae</taxon>
        <taxon>Leishmaniinae</taxon>
        <taxon>Leishmania</taxon>
        <taxon>lizard Leishmania</taxon>
    </lineage>
</organism>
<sequence>MMIKKSALLRQGIQPELHRYSHATFHEGTHRQAPGDSTPWRDVSSPVNRFRAWWLAPAAKGSVIAAWCLTCVIGAYCFSIQQDAKGTYLLNNVLLRNLHEESQRANANEGRASELQKAMQQYLSEENSRKLSAEKLEKYVASSEKMKAGIVNYELELVRERRRADATHERNQQLLKELMSVRQEMAQVQKDNATLVTEIEKLQRLLKRFGQV</sequence>
<accession>A0A640KU91</accession>
<keyword evidence="3" id="KW-1185">Reference proteome</keyword>
<dbReference type="Proteomes" id="UP000419144">
    <property type="component" value="Unassembled WGS sequence"/>
</dbReference>
<comment type="caution">
    <text evidence="2">The sequence shown here is derived from an EMBL/GenBank/DDBJ whole genome shotgun (WGS) entry which is preliminary data.</text>
</comment>
<keyword evidence="1" id="KW-0175">Coiled coil</keyword>
<reference evidence="2" key="1">
    <citation type="submission" date="2019-11" db="EMBL/GenBank/DDBJ databases">
        <title>Leishmania tarentolae CDS.</title>
        <authorList>
            <person name="Goto Y."/>
            <person name="Yamagishi J."/>
        </authorList>
    </citation>
    <scope>NUCLEOTIDE SEQUENCE [LARGE SCALE GENOMIC DNA]</scope>
    <source>
        <strain evidence="2">Parrot Tar II</strain>
    </source>
</reference>
<evidence type="ECO:0000256" key="1">
    <source>
        <dbReference type="SAM" id="Coils"/>
    </source>
</evidence>
<proteinExistence type="predicted"/>
<name>A0A640KU91_LEITA</name>
<dbReference type="AlphaFoldDB" id="A0A640KU91"/>
<dbReference type="EMBL" id="BLBS01000056">
    <property type="protein sequence ID" value="GET92685.1"/>
    <property type="molecule type" value="Genomic_DNA"/>
</dbReference>
<evidence type="ECO:0000313" key="3">
    <source>
        <dbReference type="Proteomes" id="UP000419144"/>
    </source>
</evidence>
<dbReference type="VEuPathDB" id="TriTrypDB:LtaPh_3518300"/>
<feature type="coiled-coil region" evidence="1">
    <location>
        <begin position="157"/>
        <end position="205"/>
    </location>
</feature>
<dbReference type="OrthoDB" id="269645at2759"/>